<dbReference type="OrthoDB" id="9048679at2759"/>
<comment type="caution">
    <text evidence="5">The sequence shown here is derived from an EMBL/GenBank/DDBJ whole genome shotgun (WGS) entry which is preliminary data.</text>
</comment>
<evidence type="ECO:0000256" key="3">
    <source>
        <dbReference type="ARBA" id="ARBA00022723"/>
    </source>
</evidence>
<dbReference type="EMBL" id="AZIM01006333">
    <property type="protein sequence ID" value="ETE58753.1"/>
    <property type="molecule type" value="Genomic_DNA"/>
</dbReference>
<dbReference type="InterPro" id="IPR036396">
    <property type="entry name" value="Cyt_P450_sf"/>
</dbReference>
<evidence type="ECO:0000256" key="1">
    <source>
        <dbReference type="ARBA" id="ARBA00001971"/>
    </source>
</evidence>
<gene>
    <name evidence="5" type="primary">Cyp2c11</name>
    <name evidence="5" type="ORF">L345_15524</name>
</gene>
<dbReference type="InterPro" id="IPR001128">
    <property type="entry name" value="Cyt_P450"/>
</dbReference>
<evidence type="ECO:0000313" key="6">
    <source>
        <dbReference type="Proteomes" id="UP000018936"/>
    </source>
</evidence>
<keyword evidence="6" id="KW-1185">Reference proteome</keyword>
<keyword evidence="4" id="KW-0408">Iron</keyword>
<dbReference type="Gene3D" id="1.10.630.10">
    <property type="entry name" value="Cytochrome P450"/>
    <property type="match status" value="2"/>
</dbReference>
<evidence type="ECO:0000313" key="5">
    <source>
        <dbReference type="EMBL" id="ETE58753.1"/>
    </source>
</evidence>
<dbReference type="InterPro" id="IPR002401">
    <property type="entry name" value="Cyt_P450_E_grp-I"/>
</dbReference>
<sequence>MIEISAILLFPLLSLLILFSLKQWWSRRHFPPGPPFLPIFGNVWAFQTRNKEDILKKLAKKYGNIYTLWLGNRSVVVLSGFKAVKEGLVGYGEEFGGRTLSAFFSSQRKGRGIVFANGHIWKKQRQIGNSSLRLFGPGNKMIEHQIKEEAQQLIEIFTCTKEVESHKQYQSLHDPQDFIDFYLLQMEKNKDDLNSVFSEENLACCLLELFIAGAETTYSSLMWAVLLLVNHPDIQ</sequence>
<reference evidence="5 6" key="1">
    <citation type="journal article" date="2013" name="Proc. Natl. Acad. Sci. U.S.A.">
        <title>The king cobra genome reveals dynamic gene evolution and adaptation in the snake venom system.</title>
        <authorList>
            <person name="Vonk F.J."/>
            <person name="Casewell N.R."/>
            <person name="Henkel C.V."/>
            <person name="Heimberg A.M."/>
            <person name="Jansen H.J."/>
            <person name="McCleary R.J."/>
            <person name="Kerkkamp H.M."/>
            <person name="Vos R.A."/>
            <person name="Guerreiro I."/>
            <person name="Calvete J.J."/>
            <person name="Wuster W."/>
            <person name="Woods A.E."/>
            <person name="Logan J.M."/>
            <person name="Harrison R.A."/>
            <person name="Castoe T.A."/>
            <person name="de Koning A.P."/>
            <person name="Pollock D.D."/>
            <person name="Yandell M."/>
            <person name="Calderon D."/>
            <person name="Renjifo C."/>
            <person name="Currier R.B."/>
            <person name="Salgado D."/>
            <person name="Pla D."/>
            <person name="Sanz L."/>
            <person name="Hyder A.S."/>
            <person name="Ribeiro J.M."/>
            <person name="Arntzen J.W."/>
            <person name="van den Thillart G.E."/>
            <person name="Boetzer M."/>
            <person name="Pirovano W."/>
            <person name="Dirks R.P."/>
            <person name="Spaink H.P."/>
            <person name="Duboule D."/>
            <person name="McGlinn E."/>
            <person name="Kini R.M."/>
            <person name="Richardson M.K."/>
        </authorList>
    </citation>
    <scope>NUCLEOTIDE SEQUENCE</scope>
    <source>
        <tissue evidence="5">Blood</tissue>
    </source>
</reference>
<dbReference type="GO" id="GO:0016712">
    <property type="term" value="F:oxidoreductase activity, acting on paired donors, with incorporation or reduction of molecular oxygen, reduced flavin or flavoprotein as one donor, and incorporation of one atom of oxygen"/>
    <property type="evidence" value="ECO:0007669"/>
    <property type="project" value="TreeGrafter"/>
</dbReference>
<comment type="similarity">
    <text evidence="2">Belongs to the cytochrome P450 family.</text>
</comment>
<dbReference type="InterPro" id="IPR050182">
    <property type="entry name" value="Cytochrome_P450_fam2"/>
</dbReference>
<dbReference type="Pfam" id="PF00067">
    <property type="entry name" value="p450"/>
    <property type="match status" value="2"/>
</dbReference>
<dbReference type="SUPFAM" id="SSF48264">
    <property type="entry name" value="Cytochrome P450"/>
    <property type="match status" value="1"/>
</dbReference>
<evidence type="ECO:0000256" key="2">
    <source>
        <dbReference type="ARBA" id="ARBA00010617"/>
    </source>
</evidence>
<comment type="cofactor">
    <cofactor evidence="1">
        <name>heme</name>
        <dbReference type="ChEBI" id="CHEBI:30413"/>
    </cofactor>
</comment>
<name>V8NAS4_OPHHA</name>
<dbReference type="GO" id="GO:0020037">
    <property type="term" value="F:heme binding"/>
    <property type="evidence" value="ECO:0007669"/>
    <property type="project" value="InterPro"/>
</dbReference>
<protein>
    <submittedName>
        <fullName evidence="5">Cytochrome protein</fullName>
    </submittedName>
</protein>
<dbReference type="GO" id="GO:0005737">
    <property type="term" value="C:cytoplasm"/>
    <property type="evidence" value="ECO:0007669"/>
    <property type="project" value="TreeGrafter"/>
</dbReference>
<dbReference type="PANTHER" id="PTHR24300">
    <property type="entry name" value="CYTOCHROME P450 508A4-RELATED"/>
    <property type="match status" value="1"/>
</dbReference>
<dbReference type="GO" id="GO:0006082">
    <property type="term" value="P:organic acid metabolic process"/>
    <property type="evidence" value="ECO:0007669"/>
    <property type="project" value="TreeGrafter"/>
</dbReference>
<dbReference type="GO" id="GO:0006805">
    <property type="term" value="P:xenobiotic metabolic process"/>
    <property type="evidence" value="ECO:0007669"/>
    <property type="project" value="TreeGrafter"/>
</dbReference>
<dbReference type="Proteomes" id="UP000018936">
    <property type="component" value="Unassembled WGS sequence"/>
</dbReference>
<dbReference type="AlphaFoldDB" id="V8NAS4"/>
<dbReference type="PANTHER" id="PTHR24300:SF134">
    <property type="entry name" value="CYTOCHROME P450, FAMILY 2, SUBFAMILY AB, POLYPEPTIDE 2-RELATED"/>
    <property type="match status" value="1"/>
</dbReference>
<evidence type="ECO:0000256" key="4">
    <source>
        <dbReference type="ARBA" id="ARBA00023004"/>
    </source>
</evidence>
<feature type="non-terminal residue" evidence="5">
    <location>
        <position position="1"/>
    </location>
</feature>
<accession>V8NAS4</accession>
<keyword evidence="3" id="KW-0479">Metal-binding</keyword>
<organism evidence="5 6">
    <name type="scientific">Ophiophagus hannah</name>
    <name type="common">King cobra</name>
    <name type="synonym">Naja hannah</name>
    <dbReference type="NCBI Taxonomy" id="8665"/>
    <lineage>
        <taxon>Eukaryota</taxon>
        <taxon>Metazoa</taxon>
        <taxon>Chordata</taxon>
        <taxon>Craniata</taxon>
        <taxon>Vertebrata</taxon>
        <taxon>Euteleostomi</taxon>
        <taxon>Lepidosauria</taxon>
        <taxon>Squamata</taxon>
        <taxon>Bifurcata</taxon>
        <taxon>Unidentata</taxon>
        <taxon>Episquamata</taxon>
        <taxon>Toxicofera</taxon>
        <taxon>Serpentes</taxon>
        <taxon>Colubroidea</taxon>
        <taxon>Elapidae</taxon>
        <taxon>Elapinae</taxon>
        <taxon>Ophiophagus</taxon>
    </lineage>
</organism>
<proteinExistence type="inferred from homology"/>
<feature type="non-terminal residue" evidence="5">
    <location>
        <position position="235"/>
    </location>
</feature>
<dbReference type="PRINTS" id="PR00463">
    <property type="entry name" value="EP450I"/>
</dbReference>
<dbReference type="GO" id="GO:0005506">
    <property type="term" value="F:iron ion binding"/>
    <property type="evidence" value="ECO:0007669"/>
    <property type="project" value="InterPro"/>
</dbReference>